<dbReference type="HOGENOM" id="CLU_1085609_0_0_6"/>
<dbReference type="EMBL" id="CP003154">
    <property type="protein sequence ID" value="AFL72214.1"/>
    <property type="molecule type" value="Genomic_DNA"/>
</dbReference>
<gene>
    <name evidence="1" type="ordered locus">Thivi_0138</name>
</gene>
<dbReference type="eggNOG" id="ENOG5032R7C">
    <property type="taxonomic scope" value="Bacteria"/>
</dbReference>
<evidence type="ECO:0000313" key="2">
    <source>
        <dbReference type="Proteomes" id="UP000006062"/>
    </source>
</evidence>
<protein>
    <submittedName>
        <fullName evidence="1">Uncharacterized protein</fullName>
    </submittedName>
</protein>
<evidence type="ECO:0000313" key="1">
    <source>
        <dbReference type="EMBL" id="AFL72214.1"/>
    </source>
</evidence>
<dbReference type="RefSeq" id="WP_014776723.1">
    <property type="nucleotide sequence ID" value="NC_018012.1"/>
</dbReference>
<name>I3Y5E6_THIV6</name>
<proteinExistence type="predicted"/>
<sequence length="256" mass="28609">MRGPVTALPRRPFGASAVLLFGVLLLLAGCATTTSPALEARKPAPGTEVAPPPEGGQIYWWYSRFRLAWPDGEPAPWHPDLLLADLVIRPILETERDRIPLWRFHRRAARDAAGRQFSFIYRATPAMARRIQARIDADPQVACLLRKGTLLQVSHDDPAQPQRPGIGDTSDPAWPPEMQRAWPHFILGASQLWLELIRELGQSGKLPRGTDAHYAALNEQLETLWRDQGGHALLHHLSAVFGYRELLVTSRGLLKL</sequence>
<dbReference type="STRING" id="765911.Thivi_0138"/>
<reference evidence="1 2" key="1">
    <citation type="submission" date="2012-06" db="EMBL/GenBank/DDBJ databases">
        <title>Complete sequence of Thiocystis violascens DSM 198.</title>
        <authorList>
            <consortium name="US DOE Joint Genome Institute"/>
            <person name="Lucas S."/>
            <person name="Han J."/>
            <person name="Lapidus A."/>
            <person name="Cheng J.-F."/>
            <person name="Goodwin L."/>
            <person name="Pitluck S."/>
            <person name="Peters L."/>
            <person name="Ovchinnikova G."/>
            <person name="Teshima H."/>
            <person name="Detter J.C."/>
            <person name="Han C."/>
            <person name="Tapia R."/>
            <person name="Land M."/>
            <person name="Hauser L."/>
            <person name="Kyrpides N."/>
            <person name="Ivanova N."/>
            <person name="Pagani I."/>
            <person name="Vogl K."/>
            <person name="Liu Z."/>
            <person name="Frigaard N.-U."/>
            <person name="Bryant D."/>
            <person name="Woyke T."/>
        </authorList>
    </citation>
    <scope>NUCLEOTIDE SEQUENCE [LARGE SCALE GENOMIC DNA]</scope>
    <source>
        <strain evidence="2">ATCC 17096 / DSM 198 / 6111</strain>
    </source>
</reference>
<dbReference type="PROSITE" id="PS51257">
    <property type="entry name" value="PROKAR_LIPOPROTEIN"/>
    <property type="match status" value="1"/>
</dbReference>
<dbReference type="Proteomes" id="UP000006062">
    <property type="component" value="Chromosome"/>
</dbReference>
<dbReference type="AlphaFoldDB" id="I3Y5E6"/>
<organism evidence="1 2">
    <name type="scientific">Thiocystis violascens (strain ATCC 17096 / DSM 198 / 6111)</name>
    <name type="common">Chromatium violascens</name>
    <dbReference type="NCBI Taxonomy" id="765911"/>
    <lineage>
        <taxon>Bacteria</taxon>
        <taxon>Pseudomonadati</taxon>
        <taxon>Pseudomonadota</taxon>
        <taxon>Gammaproteobacteria</taxon>
        <taxon>Chromatiales</taxon>
        <taxon>Chromatiaceae</taxon>
        <taxon>Thiocystis</taxon>
    </lineage>
</organism>
<accession>I3Y5E6</accession>
<keyword evidence="2" id="KW-1185">Reference proteome</keyword>
<dbReference type="KEGG" id="tvi:Thivi_0138"/>